<dbReference type="AlphaFoldDB" id="A0A9P0TSK2"/>
<organism evidence="2 3">
    <name type="scientific">Pieris brassicae</name>
    <name type="common">White butterfly</name>
    <name type="synonym">Large white butterfly</name>
    <dbReference type="NCBI Taxonomy" id="7116"/>
    <lineage>
        <taxon>Eukaryota</taxon>
        <taxon>Metazoa</taxon>
        <taxon>Ecdysozoa</taxon>
        <taxon>Arthropoda</taxon>
        <taxon>Hexapoda</taxon>
        <taxon>Insecta</taxon>
        <taxon>Pterygota</taxon>
        <taxon>Neoptera</taxon>
        <taxon>Endopterygota</taxon>
        <taxon>Lepidoptera</taxon>
        <taxon>Glossata</taxon>
        <taxon>Ditrysia</taxon>
        <taxon>Papilionoidea</taxon>
        <taxon>Pieridae</taxon>
        <taxon>Pierinae</taxon>
        <taxon>Pieris</taxon>
    </lineage>
</organism>
<accession>A0A9P0TSK2</accession>
<evidence type="ECO:0000313" key="3">
    <source>
        <dbReference type="Proteomes" id="UP001152562"/>
    </source>
</evidence>
<reference evidence="2" key="1">
    <citation type="submission" date="2022-05" db="EMBL/GenBank/DDBJ databases">
        <authorList>
            <person name="Okamura Y."/>
        </authorList>
    </citation>
    <scope>NUCLEOTIDE SEQUENCE</scope>
</reference>
<gene>
    <name evidence="2" type="ORF">PIBRA_LOCUS12979</name>
</gene>
<evidence type="ECO:0000313" key="2">
    <source>
        <dbReference type="EMBL" id="CAH4037275.1"/>
    </source>
</evidence>
<sequence length="87" mass="9845">MGTHETRPASPMQMIIYLRNGAMRHANNLQNIDRQYLRDDLLDTDTLTACCLKRDNGPLNARGIQSNLPRSEESAIHVGSRDEAEHE</sequence>
<evidence type="ECO:0000256" key="1">
    <source>
        <dbReference type="SAM" id="MobiDB-lite"/>
    </source>
</evidence>
<protein>
    <submittedName>
        <fullName evidence="2">Uncharacterized protein</fullName>
    </submittedName>
</protein>
<comment type="caution">
    <text evidence="2">The sequence shown here is derived from an EMBL/GenBank/DDBJ whole genome shotgun (WGS) entry which is preliminary data.</text>
</comment>
<feature type="region of interest" description="Disordered" evidence="1">
    <location>
        <begin position="58"/>
        <end position="87"/>
    </location>
</feature>
<proteinExistence type="predicted"/>
<dbReference type="Proteomes" id="UP001152562">
    <property type="component" value="Unassembled WGS sequence"/>
</dbReference>
<name>A0A9P0TSK2_PIEBR</name>
<keyword evidence="3" id="KW-1185">Reference proteome</keyword>
<dbReference type="EMBL" id="CALOZG010000085">
    <property type="protein sequence ID" value="CAH4037275.1"/>
    <property type="molecule type" value="Genomic_DNA"/>
</dbReference>
<feature type="compositionally biased region" description="Basic and acidic residues" evidence="1">
    <location>
        <begin position="70"/>
        <end position="87"/>
    </location>
</feature>